<dbReference type="AlphaFoldDB" id="A0A166BRX4"/>
<dbReference type="PANTHER" id="PTHR15549">
    <property type="entry name" value="PAIRED IMMUNOGLOBULIN-LIKE TYPE 2 RECEPTOR"/>
    <property type="match status" value="1"/>
</dbReference>
<keyword evidence="8" id="KW-1185">Reference proteome</keyword>
<protein>
    <recommendedName>
        <fullName evidence="9">Mid2 domain-containing protein</fullName>
    </recommendedName>
</protein>
<dbReference type="InParanoid" id="A0A166BRX4"/>
<gene>
    <name evidence="7" type="ORF">EXIGLDRAFT_758896</name>
</gene>
<accession>A0A166BRX4</accession>
<reference evidence="7 8" key="1">
    <citation type="journal article" date="2016" name="Mol. Biol. Evol.">
        <title>Comparative Genomics of Early-Diverging Mushroom-Forming Fungi Provides Insights into the Origins of Lignocellulose Decay Capabilities.</title>
        <authorList>
            <person name="Nagy L.G."/>
            <person name="Riley R."/>
            <person name="Tritt A."/>
            <person name="Adam C."/>
            <person name="Daum C."/>
            <person name="Floudas D."/>
            <person name="Sun H."/>
            <person name="Yadav J.S."/>
            <person name="Pangilinan J."/>
            <person name="Larsson K.H."/>
            <person name="Matsuura K."/>
            <person name="Barry K."/>
            <person name="Labutti K."/>
            <person name="Kuo R."/>
            <person name="Ohm R.A."/>
            <person name="Bhattacharya S.S."/>
            <person name="Shirouzu T."/>
            <person name="Yoshinaga Y."/>
            <person name="Martin F.M."/>
            <person name="Grigoriev I.V."/>
            <person name="Hibbett D.S."/>
        </authorList>
    </citation>
    <scope>NUCLEOTIDE SEQUENCE [LARGE SCALE GENOMIC DNA]</scope>
    <source>
        <strain evidence="7 8">HHB12029</strain>
    </source>
</reference>
<keyword evidence="3 6" id="KW-1133">Transmembrane helix</keyword>
<feature type="compositionally biased region" description="Low complexity" evidence="5">
    <location>
        <begin position="8"/>
        <end position="24"/>
    </location>
</feature>
<evidence type="ECO:0000256" key="2">
    <source>
        <dbReference type="ARBA" id="ARBA00022692"/>
    </source>
</evidence>
<dbReference type="OrthoDB" id="10667123at2759"/>
<comment type="subcellular location">
    <subcellularLocation>
        <location evidence="1">Membrane</location>
        <topology evidence="1">Single-pass membrane protein</topology>
    </subcellularLocation>
</comment>
<feature type="region of interest" description="Disordered" evidence="5">
    <location>
        <begin position="1"/>
        <end position="116"/>
    </location>
</feature>
<keyword evidence="2 6" id="KW-0812">Transmembrane</keyword>
<evidence type="ECO:0000256" key="6">
    <source>
        <dbReference type="SAM" id="Phobius"/>
    </source>
</evidence>
<sequence>MRLAVRQTGSTSFTGSATSTGTTATPPPSGAEPTTSLPAGVSPSQALPPWSFLGSDTVGPVNSDAVATNPGSLVSPGPTTTTTTTTTSSTPSSSTPSSYASTSTDPSATPSSGSSGAIEVQGPVQAIRMGPVLRGVIIAVVGLLLLLVALFFCRRRIRRRRRVPEFEENLKAAFESRPTSPDESTVFPVHFSDPASSSTLLVSPVTPQQLRDDKALAILAAHQSKDKLTLDTAVSSAIGPSTSVSIVGSSEVERQFQASLEARAQRMGLTPRQLLMLLTTSLDNQHVMSDVASSDGASERAFSLVSVPPPAYDSAAAALARQTSTTR</sequence>
<name>A0A166BRX4_EXIGL</name>
<dbReference type="GO" id="GO:0071944">
    <property type="term" value="C:cell periphery"/>
    <property type="evidence" value="ECO:0007669"/>
    <property type="project" value="UniProtKB-ARBA"/>
</dbReference>
<dbReference type="GO" id="GO:0016020">
    <property type="term" value="C:membrane"/>
    <property type="evidence" value="ECO:0007669"/>
    <property type="project" value="UniProtKB-SubCell"/>
</dbReference>
<organism evidence="7 8">
    <name type="scientific">Exidia glandulosa HHB12029</name>
    <dbReference type="NCBI Taxonomy" id="1314781"/>
    <lineage>
        <taxon>Eukaryota</taxon>
        <taxon>Fungi</taxon>
        <taxon>Dikarya</taxon>
        <taxon>Basidiomycota</taxon>
        <taxon>Agaricomycotina</taxon>
        <taxon>Agaricomycetes</taxon>
        <taxon>Auriculariales</taxon>
        <taxon>Exidiaceae</taxon>
        <taxon>Exidia</taxon>
    </lineage>
</organism>
<proteinExistence type="predicted"/>
<evidence type="ECO:0000256" key="5">
    <source>
        <dbReference type="SAM" id="MobiDB-lite"/>
    </source>
</evidence>
<evidence type="ECO:0000256" key="4">
    <source>
        <dbReference type="ARBA" id="ARBA00023136"/>
    </source>
</evidence>
<feature type="compositionally biased region" description="Low complexity" evidence="5">
    <location>
        <begin position="75"/>
        <end position="116"/>
    </location>
</feature>
<evidence type="ECO:0000313" key="8">
    <source>
        <dbReference type="Proteomes" id="UP000077266"/>
    </source>
</evidence>
<dbReference type="Proteomes" id="UP000077266">
    <property type="component" value="Unassembled WGS sequence"/>
</dbReference>
<feature type="transmembrane region" description="Helical" evidence="6">
    <location>
        <begin position="132"/>
        <end position="153"/>
    </location>
</feature>
<evidence type="ECO:0000256" key="1">
    <source>
        <dbReference type="ARBA" id="ARBA00004167"/>
    </source>
</evidence>
<dbReference type="InterPro" id="IPR051694">
    <property type="entry name" value="Immunoregulatory_rcpt-like"/>
</dbReference>
<evidence type="ECO:0008006" key="9">
    <source>
        <dbReference type="Google" id="ProtNLM"/>
    </source>
</evidence>
<keyword evidence="4 6" id="KW-0472">Membrane</keyword>
<evidence type="ECO:0000313" key="7">
    <source>
        <dbReference type="EMBL" id="KZW03550.1"/>
    </source>
</evidence>
<evidence type="ECO:0000256" key="3">
    <source>
        <dbReference type="ARBA" id="ARBA00022989"/>
    </source>
</evidence>
<dbReference type="EMBL" id="KV425883">
    <property type="protein sequence ID" value="KZW03550.1"/>
    <property type="molecule type" value="Genomic_DNA"/>
</dbReference>